<evidence type="ECO:0000313" key="1">
    <source>
        <dbReference type="EMBL" id="GIY93814.1"/>
    </source>
</evidence>
<keyword evidence="2" id="KW-1185">Reference proteome</keyword>
<gene>
    <name evidence="1" type="ORF">CEXT_553151</name>
</gene>
<protein>
    <recommendedName>
        <fullName evidence="3">Secreted protein</fullName>
    </recommendedName>
</protein>
<name>A0AAV4XJ45_CAEEX</name>
<evidence type="ECO:0000313" key="2">
    <source>
        <dbReference type="Proteomes" id="UP001054945"/>
    </source>
</evidence>
<dbReference type="AlphaFoldDB" id="A0AAV4XJ45"/>
<organism evidence="1 2">
    <name type="scientific">Caerostris extrusa</name>
    <name type="common">Bark spider</name>
    <name type="synonym">Caerostris bankana</name>
    <dbReference type="NCBI Taxonomy" id="172846"/>
    <lineage>
        <taxon>Eukaryota</taxon>
        <taxon>Metazoa</taxon>
        <taxon>Ecdysozoa</taxon>
        <taxon>Arthropoda</taxon>
        <taxon>Chelicerata</taxon>
        <taxon>Arachnida</taxon>
        <taxon>Araneae</taxon>
        <taxon>Araneomorphae</taxon>
        <taxon>Entelegynae</taxon>
        <taxon>Araneoidea</taxon>
        <taxon>Araneidae</taxon>
        <taxon>Caerostris</taxon>
    </lineage>
</organism>
<reference evidence="1 2" key="1">
    <citation type="submission" date="2021-06" db="EMBL/GenBank/DDBJ databases">
        <title>Caerostris extrusa draft genome.</title>
        <authorList>
            <person name="Kono N."/>
            <person name="Arakawa K."/>
        </authorList>
    </citation>
    <scope>NUCLEOTIDE SEQUENCE [LARGE SCALE GENOMIC DNA]</scope>
</reference>
<sequence>MKSFLSLSFSPLTVFPLPSSLPSLSLSIFSLSLLLCPPPRGSRKRIRTHIPHKMPCLLVILDFRQQNLDAMKTGTLDNNESATFCGKGS</sequence>
<accession>A0AAV4XJ45</accession>
<dbReference type="Proteomes" id="UP001054945">
    <property type="component" value="Unassembled WGS sequence"/>
</dbReference>
<proteinExistence type="predicted"/>
<evidence type="ECO:0008006" key="3">
    <source>
        <dbReference type="Google" id="ProtNLM"/>
    </source>
</evidence>
<dbReference type="EMBL" id="BPLR01017709">
    <property type="protein sequence ID" value="GIY93814.1"/>
    <property type="molecule type" value="Genomic_DNA"/>
</dbReference>
<comment type="caution">
    <text evidence="1">The sequence shown here is derived from an EMBL/GenBank/DDBJ whole genome shotgun (WGS) entry which is preliminary data.</text>
</comment>